<protein>
    <submittedName>
        <fullName evidence="2">Uncharacterized protein</fullName>
    </submittedName>
</protein>
<evidence type="ECO:0000256" key="1">
    <source>
        <dbReference type="SAM" id="MobiDB-lite"/>
    </source>
</evidence>
<feature type="region of interest" description="Disordered" evidence="1">
    <location>
        <begin position="116"/>
        <end position="135"/>
    </location>
</feature>
<proteinExistence type="predicted"/>
<reference evidence="2" key="1">
    <citation type="journal article" date="2020" name="Nature">
        <title>Giant virus diversity and host interactions through global metagenomics.</title>
        <authorList>
            <person name="Schulz F."/>
            <person name="Roux S."/>
            <person name="Paez-Espino D."/>
            <person name="Jungbluth S."/>
            <person name="Walsh D.A."/>
            <person name="Denef V.J."/>
            <person name="McMahon K.D."/>
            <person name="Konstantinidis K.T."/>
            <person name="Eloe-Fadrosh E.A."/>
            <person name="Kyrpides N.C."/>
            <person name="Woyke T."/>
        </authorList>
    </citation>
    <scope>NUCLEOTIDE SEQUENCE</scope>
    <source>
        <strain evidence="2">GVMAG-M-3300023184-190</strain>
    </source>
</reference>
<evidence type="ECO:0000313" key="2">
    <source>
        <dbReference type="EMBL" id="QHT87186.1"/>
    </source>
</evidence>
<dbReference type="EMBL" id="MN740084">
    <property type="protein sequence ID" value="QHT87186.1"/>
    <property type="molecule type" value="Genomic_DNA"/>
</dbReference>
<accession>A0A6C0I4A0</accession>
<sequence>MRYRGRQVIERNNTHRQRRRTLYEHIFGRPIRIIPINYDDIHLVIRLEDEDVNIGMPMVRFSSSGSHHDSMKIARAISRDDSPVLAQSIYVTEVEQEPTFFQRLFTTRRVYPNTRYTKRVGGGNKQKNADKKIFT</sequence>
<name>A0A6C0I4A0_9ZZZZ</name>
<organism evidence="2">
    <name type="scientific">viral metagenome</name>
    <dbReference type="NCBI Taxonomy" id="1070528"/>
    <lineage>
        <taxon>unclassified sequences</taxon>
        <taxon>metagenomes</taxon>
        <taxon>organismal metagenomes</taxon>
    </lineage>
</organism>
<dbReference type="AlphaFoldDB" id="A0A6C0I4A0"/>